<dbReference type="Gene3D" id="1.10.510.10">
    <property type="entry name" value="Transferase(Phosphotransferase) domain 1"/>
    <property type="match status" value="2"/>
</dbReference>
<keyword evidence="3" id="KW-0802">TPR repeat</keyword>
<dbReference type="PROSITE" id="PS00107">
    <property type="entry name" value="PROTEIN_KINASE_ATP"/>
    <property type="match status" value="1"/>
</dbReference>
<evidence type="ECO:0000259" key="5">
    <source>
        <dbReference type="PROSITE" id="PS50011"/>
    </source>
</evidence>
<dbReference type="InterPro" id="IPR027417">
    <property type="entry name" value="P-loop_NTPase"/>
</dbReference>
<dbReference type="SMART" id="SM00220">
    <property type="entry name" value="S_TKc"/>
    <property type="match status" value="1"/>
</dbReference>
<feature type="domain" description="Protein kinase" evidence="5">
    <location>
        <begin position="10"/>
        <end position="347"/>
    </location>
</feature>
<keyword evidence="1 4" id="KW-0547">Nucleotide-binding</keyword>
<keyword evidence="2 4" id="KW-0067">ATP-binding</keyword>
<dbReference type="Pfam" id="PF13191">
    <property type="entry name" value="AAA_16"/>
    <property type="match status" value="1"/>
</dbReference>
<dbReference type="Gene3D" id="3.40.50.300">
    <property type="entry name" value="P-loop containing nucleotide triphosphate hydrolases"/>
    <property type="match status" value="1"/>
</dbReference>
<feature type="repeat" description="TPR" evidence="3">
    <location>
        <begin position="900"/>
        <end position="933"/>
    </location>
</feature>
<dbReference type="Pfam" id="PF00069">
    <property type="entry name" value="Pkinase"/>
    <property type="match status" value="2"/>
</dbReference>
<keyword evidence="7" id="KW-1185">Reference proteome</keyword>
<dbReference type="InterPro" id="IPR011009">
    <property type="entry name" value="Kinase-like_dom_sf"/>
</dbReference>
<dbReference type="SMART" id="SM00028">
    <property type="entry name" value="TPR"/>
    <property type="match status" value="8"/>
</dbReference>
<dbReference type="InterPro" id="IPR019734">
    <property type="entry name" value="TPR_rpt"/>
</dbReference>
<dbReference type="PROSITE" id="PS50011">
    <property type="entry name" value="PROTEIN_KINASE_DOM"/>
    <property type="match status" value="1"/>
</dbReference>
<dbReference type="InterPro" id="IPR041664">
    <property type="entry name" value="AAA_16"/>
</dbReference>
<dbReference type="Pfam" id="PF13424">
    <property type="entry name" value="TPR_12"/>
    <property type="match status" value="2"/>
</dbReference>
<sequence length="1279" mass="143460">MEYPEQIGLYKILELLGQGGMGVVFLAQHVDTGEEVALKTVRVPNKSIVNSIRLEILALASIHHPGIVRIVDEGLHQGIPWYAMELLRGKTLSDWFKTQTERSRTEDFQNNEVTKQRFTTLHEIATENAWWTQSLEPGLEKSHTSTFDAIVPQNHLKETAPVSEQKPTLTSQDLLTILTLIRRLCSPLAFMHGQGIVHRDLKPENILIRADGRPVIVDFGLMTRFSGEVSRDALSYIRNVSGTVSYMAPEQIQGKIVDARADLYALGCILHVLLTGFPPFLERTQAQVLQAHLNREPLPPSHLMNGIPSEVDELTLRLLAKNPVDRLGYADVVASLLARLGAANDLFTDTFSPGFYLYRAELAGRQKQLSSLLDFLDQQISGQGNFVVVGGESGVGKTRLVLELARAAYQREMLVLTGECLDRGGRPLEVLLKPLQAIVDRCRELGQEESDRIFGQRGKVLASYEPSISKLPGQETYSEPITLPPQAAKLRLFRSLADVFKLLAEQTHPLLILDDLQWADDLSREFLEFLQRGNQLAEISFLIIGTYRSEEIHEPLKQLIKGQKVSHILLSRLDEAGVTTIISDMLAMPTPPEMFCEYLSRHSEGNPFFVGEYLRTAVAEGILHRDNEGDWHISGLDENKATAAELESLSMPRSIVDLIDRRIQGLPPAVHRVTKIAAVIGHDFSIKLLHESSEMDERMILETVKDLIHRHVLEENQSGILNFAHDKIREVAYSWIKPDEEGDLHRAAAECIEKLCHENIDEYLARLARHWEIAGEKAKAQDRYLAAAKQAKSCYAHAQAEKFYRAYLCLTDIPTPDTIQVRNELARDILAHTGRMDLALSEHTIALSEARAIQNEQVEATSLFGQGEIFWKTGRIEKALQSFHDSLTIFHQIGMKNEECKVFNSLASLHRELGNLQESWDFYKKALTLARESGDRDSEAIVLGGMSVFYGEQGKLEQARSLLDQVLDIFRETGNRIMEGVALGNLANVHHGLGRLAESRYFLEQNLAIAREVGFRVSEGVVLGNLALLATEQGRLTEAKKLLLQALDIHRELENRKEEGIVLGNMGSLHSSQKDWLAAQNFFEQALLILREVGSRRFEAKVLGGLGLVKLNLGFIDEATKHFDQAFDLNCELKNRQFQGEILLYRARLARLAGNLEQAIHLNGEALTIFEETADRHSLALALCERGFCLICQNHSAGSDLKEAQDIAISLKVGEHSDLSQTLSNLKSAQEAQTSSNYQKLFQGELILNIPPGLRLWLVEKDVLNRVQAQLPQRKDVDR</sequence>
<dbReference type="InterPro" id="IPR053159">
    <property type="entry name" value="Hybrid_Histidine_Kinase"/>
</dbReference>
<dbReference type="Pfam" id="PF13374">
    <property type="entry name" value="TPR_10"/>
    <property type="match status" value="1"/>
</dbReference>
<feature type="binding site" evidence="4">
    <location>
        <position position="39"/>
    </location>
    <ligand>
        <name>ATP</name>
        <dbReference type="ChEBI" id="CHEBI:30616"/>
    </ligand>
</feature>
<evidence type="ECO:0000256" key="1">
    <source>
        <dbReference type="ARBA" id="ARBA00022741"/>
    </source>
</evidence>
<dbReference type="InterPro" id="IPR026000">
    <property type="entry name" value="Apc5_dom"/>
</dbReference>
<dbReference type="PROSITE" id="PS00108">
    <property type="entry name" value="PROTEIN_KINASE_ST"/>
    <property type="match status" value="1"/>
</dbReference>
<dbReference type="CDD" id="cd14014">
    <property type="entry name" value="STKc_PknB_like"/>
    <property type="match status" value="1"/>
</dbReference>
<dbReference type="PROSITE" id="PS50005">
    <property type="entry name" value="TPR"/>
    <property type="match status" value="1"/>
</dbReference>
<organism evidence="6 7">
    <name type="scientific">candidate division CSSED10-310 bacterium</name>
    <dbReference type="NCBI Taxonomy" id="2855610"/>
    <lineage>
        <taxon>Bacteria</taxon>
        <taxon>Bacteria division CSSED10-310</taxon>
    </lineage>
</organism>
<evidence type="ECO:0000256" key="2">
    <source>
        <dbReference type="ARBA" id="ARBA00022840"/>
    </source>
</evidence>
<dbReference type="SUPFAM" id="SSF52540">
    <property type="entry name" value="P-loop containing nucleoside triphosphate hydrolases"/>
    <property type="match status" value="1"/>
</dbReference>
<dbReference type="SMART" id="SM00382">
    <property type="entry name" value="AAA"/>
    <property type="match status" value="1"/>
</dbReference>
<name>A0ABV6Z0S3_UNCC1</name>
<proteinExistence type="predicted"/>
<dbReference type="SUPFAM" id="SSF48452">
    <property type="entry name" value="TPR-like"/>
    <property type="match status" value="3"/>
</dbReference>
<evidence type="ECO:0000313" key="6">
    <source>
        <dbReference type="EMBL" id="MFC1852032.1"/>
    </source>
</evidence>
<dbReference type="InterPro" id="IPR003593">
    <property type="entry name" value="AAA+_ATPase"/>
</dbReference>
<reference evidence="6 7" key="1">
    <citation type="submission" date="2024-09" db="EMBL/GenBank/DDBJ databases">
        <title>Laminarin stimulates single cell rates of sulfate reduction while oxygen inhibits transcriptomic activity in coastal marine sediment.</title>
        <authorList>
            <person name="Lindsay M."/>
            <person name="Orcutt B."/>
            <person name="Emerson D."/>
            <person name="Stepanauskas R."/>
            <person name="D'Angelo T."/>
        </authorList>
    </citation>
    <scope>NUCLEOTIDE SEQUENCE [LARGE SCALE GENOMIC DNA]</scope>
    <source>
        <strain evidence="6">SAG AM-311-K15</strain>
    </source>
</reference>
<dbReference type="InterPro" id="IPR008271">
    <property type="entry name" value="Ser/Thr_kinase_AS"/>
</dbReference>
<dbReference type="PANTHER" id="PTHR43642">
    <property type="entry name" value="HYBRID SIGNAL TRANSDUCTION HISTIDINE KINASE G"/>
    <property type="match status" value="1"/>
</dbReference>
<dbReference type="InterPro" id="IPR000719">
    <property type="entry name" value="Prot_kinase_dom"/>
</dbReference>
<dbReference type="SUPFAM" id="SSF56112">
    <property type="entry name" value="Protein kinase-like (PK-like)"/>
    <property type="match status" value="1"/>
</dbReference>
<accession>A0ABV6Z0S3</accession>
<protein>
    <submittedName>
        <fullName evidence="6">Tetratricopeptide repeat protein</fullName>
    </submittedName>
</protein>
<dbReference type="InterPro" id="IPR017441">
    <property type="entry name" value="Protein_kinase_ATP_BS"/>
</dbReference>
<evidence type="ECO:0000256" key="3">
    <source>
        <dbReference type="PROSITE-ProRule" id="PRU00339"/>
    </source>
</evidence>
<dbReference type="EMBL" id="JBHPBY010000256">
    <property type="protein sequence ID" value="MFC1852032.1"/>
    <property type="molecule type" value="Genomic_DNA"/>
</dbReference>
<dbReference type="Gene3D" id="1.25.40.10">
    <property type="entry name" value="Tetratricopeptide repeat domain"/>
    <property type="match status" value="2"/>
</dbReference>
<gene>
    <name evidence="6" type="ORF">ACFL27_17705</name>
</gene>
<dbReference type="PANTHER" id="PTHR43642:SF1">
    <property type="entry name" value="HYBRID SIGNAL TRANSDUCTION HISTIDINE KINASE G"/>
    <property type="match status" value="1"/>
</dbReference>
<evidence type="ECO:0000313" key="7">
    <source>
        <dbReference type="Proteomes" id="UP001594351"/>
    </source>
</evidence>
<dbReference type="Pfam" id="PF12862">
    <property type="entry name" value="ANAPC5"/>
    <property type="match status" value="1"/>
</dbReference>
<evidence type="ECO:0000256" key="4">
    <source>
        <dbReference type="PROSITE-ProRule" id="PRU10141"/>
    </source>
</evidence>
<dbReference type="Proteomes" id="UP001594351">
    <property type="component" value="Unassembled WGS sequence"/>
</dbReference>
<comment type="caution">
    <text evidence="6">The sequence shown here is derived from an EMBL/GenBank/DDBJ whole genome shotgun (WGS) entry which is preliminary data.</text>
</comment>
<dbReference type="InterPro" id="IPR011990">
    <property type="entry name" value="TPR-like_helical_dom_sf"/>
</dbReference>